<name>A0ABD2NKW0_9CUCU</name>
<reference evidence="3 4" key="1">
    <citation type="journal article" date="2021" name="BMC Biol.">
        <title>Horizontally acquired antibacterial genes associated with adaptive radiation of ladybird beetles.</title>
        <authorList>
            <person name="Li H.S."/>
            <person name="Tang X.F."/>
            <person name="Huang Y.H."/>
            <person name="Xu Z.Y."/>
            <person name="Chen M.L."/>
            <person name="Du X.Y."/>
            <person name="Qiu B.Y."/>
            <person name="Chen P.T."/>
            <person name="Zhang W."/>
            <person name="Slipinski A."/>
            <person name="Escalona H.E."/>
            <person name="Waterhouse R.M."/>
            <person name="Zwick A."/>
            <person name="Pang H."/>
        </authorList>
    </citation>
    <scope>NUCLEOTIDE SEQUENCE [LARGE SCALE GENOMIC DNA]</scope>
    <source>
        <strain evidence="3">SYSU2018</strain>
    </source>
</reference>
<keyword evidence="2" id="KW-0812">Transmembrane</keyword>
<dbReference type="EMBL" id="JABFTP020000124">
    <property type="protein sequence ID" value="KAL3279047.1"/>
    <property type="molecule type" value="Genomic_DNA"/>
</dbReference>
<feature type="compositionally biased region" description="Basic and acidic residues" evidence="1">
    <location>
        <begin position="310"/>
        <end position="322"/>
    </location>
</feature>
<accession>A0ABD2NKW0</accession>
<keyword evidence="4" id="KW-1185">Reference proteome</keyword>
<feature type="region of interest" description="Disordered" evidence="1">
    <location>
        <begin position="195"/>
        <end position="237"/>
    </location>
</feature>
<dbReference type="Proteomes" id="UP001516400">
    <property type="component" value="Unassembled WGS sequence"/>
</dbReference>
<keyword evidence="2" id="KW-0472">Membrane</keyword>
<feature type="region of interest" description="Disordered" evidence="1">
    <location>
        <begin position="287"/>
        <end position="322"/>
    </location>
</feature>
<comment type="caution">
    <text evidence="3">The sequence shown here is derived from an EMBL/GenBank/DDBJ whole genome shotgun (WGS) entry which is preliminary data.</text>
</comment>
<gene>
    <name evidence="3" type="ORF">HHI36_016562</name>
</gene>
<evidence type="ECO:0000256" key="1">
    <source>
        <dbReference type="SAM" id="MobiDB-lite"/>
    </source>
</evidence>
<evidence type="ECO:0000313" key="3">
    <source>
        <dbReference type="EMBL" id="KAL3279047.1"/>
    </source>
</evidence>
<evidence type="ECO:0000256" key="2">
    <source>
        <dbReference type="SAM" id="Phobius"/>
    </source>
</evidence>
<sequence>MLLCSVLLVSFLLRILEAAFTLIAFISITQVSIESAKLLYVVTRQDSPFLRKIAFLFFGLSICSFVVSYLVGVPLIFLIPFGKRIIAAKLPIGYIILNLLLGIWYISEINNSPLFKLIGHWLFHAETHGDCCGNIIECSLFPPRDDVAFNLMQLRKEIKEREEKMLALRKQSKKGVLMQTIKCMINLKRKVKARRAAADSSPDRNSDNSSDSCDYTNDDETEENIRLMDESKTKNKQEAEEIANYGISYLLKKVEEKIQMETNEKNVQLSKDNVEISDDKGYEILCNDDSGLQNSSYSDGDLSNHGQTALDDKKLDVEPDSN</sequence>
<feature type="transmembrane region" description="Helical" evidence="2">
    <location>
        <begin position="53"/>
        <end position="79"/>
    </location>
</feature>
<keyword evidence="2" id="KW-1133">Transmembrane helix</keyword>
<dbReference type="AlphaFoldDB" id="A0ABD2NKW0"/>
<protein>
    <submittedName>
        <fullName evidence="3">Uncharacterized protein</fullName>
    </submittedName>
</protein>
<feature type="compositionally biased region" description="Basic and acidic residues" evidence="1">
    <location>
        <begin position="223"/>
        <end position="237"/>
    </location>
</feature>
<proteinExistence type="predicted"/>
<organism evidence="3 4">
    <name type="scientific">Cryptolaemus montrouzieri</name>
    <dbReference type="NCBI Taxonomy" id="559131"/>
    <lineage>
        <taxon>Eukaryota</taxon>
        <taxon>Metazoa</taxon>
        <taxon>Ecdysozoa</taxon>
        <taxon>Arthropoda</taxon>
        <taxon>Hexapoda</taxon>
        <taxon>Insecta</taxon>
        <taxon>Pterygota</taxon>
        <taxon>Neoptera</taxon>
        <taxon>Endopterygota</taxon>
        <taxon>Coleoptera</taxon>
        <taxon>Polyphaga</taxon>
        <taxon>Cucujiformia</taxon>
        <taxon>Coccinelloidea</taxon>
        <taxon>Coccinellidae</taxon>
        <taxon>Scymninae</taxon>
        <taxon>Scymnini</taxon>
        <taxon>Cryptolaemus</taxon>
    </lineage>
</organism>
<feature type="transmembrane region" description="Helical" evidence="2">
    <location>
        <begin position="86"/>
        <end position="106"/>
    </location>
</feature>
<evidence type="ECO:0000313" key="4">
    <source>
        <dbReference type="Proteomes" id="UP001516400"/>
    </source>
</evidence>